<feature type="compositionally biased region" description="Low complexity" evidence="3">
    <location>
        <begin position="152"/>
        <end position="178"/>
    </location>
</feature>
<dbReference type="PANTHER" id="PTHR43343">
    <property type="entry name" value="PEPTIDASE S12"/>
    <property type="match status" value="1"/>
</dbReference>
<feature type="region of interest" description="Disordered" evidence="3">
    <location>
        <begin position="1"/>
        <end position="578"/>
    </location>
</feature>
<feature type="compositionally biased region" description="Basic and acidic residues" evidence="3">
    <location>
        <begin position="490"/>
        <end position="502"/>
    </location>
</feature>
<dbReference type="PRINTS" id="PR00834">
    <property type="entry name" value="PROTEASES2C"/>
</dbReference>
<dbReference type="InterPro" id="IPR036034">
    <property type="entry name" value="PDZ_sf"/>
</dbReference>
<dbReference type="InterPro" id="IPR009003">
    <property type="entry name" value="Peptidase_S1_PA"/>
</dbReference>
<gene>
    <name evidence="6" type="ORF">SCLAV_4007</name>
</gene>
<evidence type="ECO:0000256" key="3">
    <source>
        <dbReference type="SAM" id="MobiDB-lite"/>
    </source>
</evidence>
<dbReference type="EC" id="3.4.21.-" evidence="6"/>
<keyword evidence="1 6" id="KW-0645">Protease</keyword>
<feature type="compositionally biased region" description="Low complexity" evidence="3">
    <location>
        <begin position="413"/>
        <end position="469"/>
    </location>
</feature>
<feature type="compositionally biased region" description="Low complexity" evidence="3">
    <location>
        <begin position="52"/>
        <end position="70"/>
    </location>
</feature>
<evidence type="ECO:0000313" key="6">
    <source>
        <dbReference type="EMBL" id="EFG09081.1"/>
    </source>
</evidence>
<feature type="domain" description="PDZ" evidence="5">
    <location>
        <begin position="883"/>
        <end position="960"/>
    </location>
</feature>
<keyword evidence="4" id="KW-0472">Membrane</keyword>
<keyword evidence="7" id="KW-1185">Reference proteome</keyword>
<dbReference type="InterPro" id="IPR051201">
    <property type="entry name" value="Chloro_Bact_Ser_Proteases"/>
</dbReference>
<dbReference type="Pfam" id="PF13365">
    <property type="entry name" value="Trypsin_2"/>
    <property type="match status" value="1"/>
</dbReference>
<dbReference type="PROSITE" id="PS50106">
    <property type="entry name" value="PDZ"/>
    <property type="match status" value="1"/>
</dbReference>
<feature type="compositionally biased region" description="Pro residues" evidence="3">
    <location>
        <begin position="509"/>
        <end position="527"/>
    </location>
</feature>
<dbReference type="Gene3D" id="2.40.10.120">
    <property type="match status" value="1"/>
</dbReference>
<dbReference type="GO" id="GO:0006508">
    <property type="term" value="P:proteolysis"/>
    <property type="evidence" value="ECO:0007669"/>
    <property type="project" value="UniProtKB-KW"/>
</dbReference>
<keyword evidence="4" id="KW-1133">Transmembrane helix</keyword>
<feature type="compositionally biased region" description="Gly residues" evidence="3">
    <location>
        <begin position="543"/>
        <end position="556"/>
    </location>
</feature>
<reference evidence="6 7" key="1">
    <citation type="journal article" date="2010" name="Genome Biol. Evol.">
        <title>The sequence of a 1.8-mb bacterial linear plasmid reveals a rich evolutionary reservoir of secondary metabolic pathways.</title>
        <authorList>
            <person name="Medema M.H."/>
            <person name="Trefzer A."/>
            <person name="Kovalchuk A."/>
            <person name="van den Berg M."/>
            <person name="Mueller U."/>
            <person name="Heijne W."/>
            <person name="Wu L."/>
            <person name="Alam M.T."/>
            <person name="Ronning C.M."/>
            <person name="Nierman W.C."/>
            <person name="Bovenberg R.A.L."/>
            <person name="Breitling R."/>
            <person name="Takano E."/>
        </authorList>
    </citation>
    <scope>NUCLEOTIDE SEQUENCE [LARGE SCALE GENOMIC DNA]</scope>
    <source>
        <strain evidence="7">ATCC 27064 / DSM 738 / JCM 4710 / NBRC 13307 / NCIMB 12785 / NRRL 3585 / VKM Ac-602</strain>
    </source>
</reference>
<dbReference type="InterPro" id="IPR001940">
    <property type="entry name" value="Peptidase_S1C"/>
</dbReference>
<feature type="region of interest" description="Disordered" evidence="3">
    <location>
        <begin position="896"/>
        <end position="917"/>
    </location>
</feature>
<feature type="transmembrane region" description="Helical" evidence="4">
    <location>
        <begin position="614"/>
        <end position="636"/>
    </location>
</feature>
<dbReference type="PANTHER" id="PTHR43343:SF3">
    <property type="entry name" value="PROTEASE DO-LIKE 8, CHLOROPLASTIC"/>
    <property type="match status" value="1"/>
</dbReference>
<keyword evidence="4" id="KW-0812">Transmembrane</keyword>
<dbReference type="Gene3D" id="2.30.42.10">
    <property type="match status" value="1"/>
</dbReference>
<dbReference type="Pfam" id="PF13180">
    <property type="entry name" value="PDZ_2"/>
    <property type="match status" value="1"/>
</dbReference>
<dbReference type="SUPFAM" id="SSF50156">
    <property type="entry name" value="PDZ domain-like"/>
    <property type="match status" value="1"/>
</dbReference>
<dbReference type="InterPro" id="IPR001478">
    <property type="entry name" value="PDZ"/>
</dbReference>
<dbReference type="SMART" id="SM00228">
    <property type="entry name" value="PDZ"/>
    <property type="match status" value="1"/>
</dbReference>
<organism evidence="6 7">
    <name type="scientific">Streptomyces clavuligerus</name>
    <dbReference type="NCBI Taxonomy" id="1901"/>
    <lineage>
        <taxon>Bacteria</taxon>
        <taxon>Bacillati</taxon>
        <taxon>Actinomycetota</taxon>
        <taxon>Actinomycetes</taxon>
        <taxon>Kitasatosporales</taxon>
        <taxon>Streptomycetaceae</taxon>
        <taxon>Streptomyces</taxon>
    </lineage>
</organism>
<accession>E2Q4S2</accession>
<dbReference type="STRING" id="1901.BB341_08705"/>
<evidence type="ECO:0000313" key="7">
    <source>
        <dbReference type="Proteomes" id="UP000002357"/>
    </source>
</evidence>
<proteinExistence type="predicted"/>
<feature type="compositionally biased region" description="Basic and acidic residues" evidence="3">
    <location>
        <begin position="1"/>
        <end position="11"/>
    </location>
</feature>
<dbReference type="Proteomes" id="UP000002357">
    <property type="component" value="Chromosome"/>
</dbReference>
<dbReference type="EMBL" id="CM000913">
    <property type="protein sequence ID" value="EFG09081.1"/>
    <property type="molecule type" value="Genomic_DNA"/>
</dbReference>
<dbReference type="SUPFAM" id="SSF50494">
    <property type="entry name" value="Trypsin-like serine proteases"/>
    <property type="match status" value="1"/>
</dbReference>
<evidence type="ECO:0000259" key="5">
    <source>
        <dbReference type="PROSITE" id="PS50106"/>
    </source>
</evidence>
<dbReference type="GO" id="GO:0004252">
    <property type="term" value="F:serine-type endopeptidase activity"/>
    <property type="evidence" value="ECO:0007669"/>
    <property type="project" value="InterPro"/>
</dbReference>
<sequence>MDDGKTTEARAKWWSRPGAEPSPQDRDTTPPAPASDIPAQPDGPTAPPAPSAAPADDPAAPGGAARPADGLTAFGGSAASVDGSARSGGSVPDGGSASSGRPADGPAASVGPTPSGRPGLADGLVPVDGLTALGGSAASVDGSARSGGSVLSGGPADGPAASGDGSVSSGGSVPDGGPALSGGPADGLTASGSPAAFADGPASSGRPADSPVPSGGPADGLTAFGGSAASADGSARSGGSVLSGRPADGLAASADSSVSSGGSVPDGGPADGSTASGGSAASVDDSARSDGSAVSGRPGPADGSVPSGRPADDSTASADSPVPSGRPADGLTASGGSGASADGSASSGRLADSFVPSSRPADGPMTSGSPVVSGRPGLADGLVPADGLAVSGGPVASVDGSVPSGGPVDDLMASGGSAAFADGSARSDGGSGRSVDSPAASGGAGEPSAVPAARVGPAEGGAVPAPAVFGSGGGAEPGAGAPVPPAPRSGEGDRPQPLHEPDAYSTPPYGEPGPWAPAPPVQRPVPTPAQGTSVPPQLPDGGADSGYGHPGYGAPGQPGAVYGHPPAYPQDSAQPPAGQWLQYDPWATPGSQVLGVPLSQVGEPPRRRGRFGPLVAGAVLLALVAGGVGGGIGAYIERNGGINRVELEQAPRENRDRAPDSVAGIAAKAVPGVVTLHVNGGGEQGTGTGFVLDGQGHILTNNHVVDPAGDGGSIRVTFSGGETVRASLVGKDSGYDLAVVKVTGVSGLTPLPLGNSDNVRVGDPVVAIGAPFDLQNTVTSGIISAKDRPITAGGDKGDGSDVSYVDALQTDAPINPGNSGGPLVDTTARVIGINSAIRAADTGPGTEGQSGSIGLGFAIPINQGKRVAEELINTGRATHPVIGVSLDMKYTGDGARVGGKSKDGTPSVVPGGPSAKAGVRPGDVITAVDGRRVHSGEELIVKIRAHRPGDRLKLTLVREGKERTVTVTLGTSGDD</sequence>
<evidence type="ECO:0000256" key="4">
    <source>
        <dbReference type="SAM" id="Phobius"/>
    </source>
</evidence>
<dbReference type="eggNOG" id="COG0265">
    <property type="taxonomic scope" value="Bacteria"/>
</dbReference>
<name>E2Q4S2_STRCL</name>
<feature type="compositionally biased region" description="Low complexity" evidence="3">
    <location>
        <begin position="224"/>
        <end position="296"/>
    </location>
</feature>
<keyword evidence="2 6" id="KW-0378">Hydrolase</keyword>
<dbReference type="AlphaFoldDB" id="E2Q4S2"/>
<evidence type="ECO:0000256" key="2">
    <source>
        <dbReference type="ARBA" id="ARBA00022801"/>
    </source>
</evidence>
<evidence type="ECO:0000256" key="1">
    <source>
        <dbReference type="ARBA" id="ARBA00022670"/>
    </source>
</evidence>
<protein>
    <submittedName>
        <fullName evidence="6">Putative serine protease</fullName>
        <ecNumber evidence="6">3.4.21.-</ecNumber>
    </submittedName>
</protein>
<feature type="compositionally biased region" description="Low complexity" evidence="3">
    <location>
        <begin position="339"/>
        <end position="353"/>
    </location>
</feature>